<name>A0A1Y1VDF7_9FUNG</name>
<dbReference type="Gene3D" id="3.60.21.10">
    <property type="match status" value="1"/>
</dbReference>
<accession>A0A1Y1VDF7</accession>
<protein>
    <submittedName>
        <fullName evidence="2">Metallo-dependent phosphatase</fullName>
    </submittedName>
</protein>
<feature type="domain" description="Calcineurin-like phosphoesterase" evidence="1">
    <location>
        <begin position="31"/>
        <end position="268"/>
    </location>
</feature>
<dbReference type="SUPFAM" id="SSF56300">
    <property type="entry name" value="Metallo-dependent phosphatases"/>
    <property type="match status" value="1"/>
</dbReference>
<evidence type="ECO:0000313" key="3">
    <source>
        <dbReference type="Proteomes" id="UP000193719"/>
    </source>
</evidence>
<dbReference type="STRING" id="1754191.A0A1Y1VDF7"/>
<dbReference type="EMBL" id="MCFH01000015">
    <property type="protein sequence ID" value="ORX52550.1"/>
    <property type="molecule type" value="Genomic_DNA"/>
</dbReference>
<keyword evidence="3" id="KW-1185">Reference proteome</keyword>
<dbReference type="InterPro" id="IPR029052">
    <property type="entry name" value="Metallo-depent_PP-like"/>
</dbReference>
<dbReference type="OrthoDB" id="2412157at2759"/>
<dbReference type="InterPro" id="IPR004843">
    <property type="entry name" value="Calcineurin-like_PHP"/>
</dbReference>
<evidence type="ECO:0000259" key="1">
    <source>
        <dbReference type="Pfam" id="PF00149"/>
    </source>
</evidence>
<evidence type="ECO:0000313" key="2">
    <source>
        <dbReference type="EMBL" id="ORX52550.1"/>
    </source>
</evidence>
<dbReference type="Proteomes" id="UP000193719">
    <property type="component" value="Unassembled WGS sequence"/>
</dbReference>
<dbReference type="PANTHER" id="PTHR37523">
    <property type="entry name" value="METALLOPHOSPHOESTERASE"/>
    <property type="match status" value="1"/>
</dbReference>
<dbReference type="AlphaFoldDB" id="A0A1Y1VDF7"/>
<gene>
    <name evidence="2" type="ORF">BCR36DRAFT_411445</name>
</gene>
<dbReference type="GO" id="GO:0016787">
    <property type="term" value="F:hydrolase activity"/>
    <property type="evidence" value="ECO:0007669"/>
    <property type="project" value="InterPro"/>
</dbReference>
<dbReference type="PANTHER" id="PTHR37523:SF1">
    <property type="entry name" value="CALCINEURIN-LIKE PHOSPHOESTERASE DOMAIN-CONTAINING PROTEIN"/>
    <property type="match status" value="1"/>
</dbReference>
<comment type="caution">
    <text evidence="2">The sequence shown here is derived from an EMBL/GenBank/DDBJ whole genome shotgun (WGS) entry which is preliminary data.</text>
</comment>
<dbReference type="Pfam" id="PF00149">
    <property type="entry name" value="Metallophos"/>
    <property type="match status" value="1"/>
</dbReference>
<sequence>MLEYIIVLLIFSYFYIKRILKNKQEKKNCLSILIASDVHLSFENIKKLEKWTKKNNRKFDLILNPGDFCNLNEEQALAGDEGYLVVLEELKKISKNVLYIPGNHDSKYLFDSVPQDCENPEEWQPLPVQALTEYNSRLSDRNIHNKYVKIHEKNLYIAGFGGSIDAYLYSDKDKIEWPGFPFSEQQYGMGFSHLMNAWDKIKKNSNDALIILTHIGPAWIGTTAKHEKPYNENEKIQSGSEIAYNMMKTIKYQEKDTPLLWIHGHTHAGKGMTDFGTIPVVNPGGLCYGRFSVLNLKYSNDQWNIENVEFHSLK</sequence>
<organism evidence="2 3">
    <name type="scientific">Piromyces finnis</name>
    <dbReference type="NCBI Taxonomy" id="1754191"/>
    <lineage>
        <taxon>Eukaryota</taxon>
        <taxon>Fungi</taxon>
        <taxon>Fungi incertae sedis</taxon>
        <taxon>Chytridiomycota</taxon>
        <taxon>Chytridiomycota incertae sedis</taxon>
        <taxon>Neocallimastigomycetes</taxon>
        <taxon>Neocallimastigales</taxon>
        <taxon>Neocallimastigaceae</taxon>
        <taxon>Piromyces</taxon>
    </lineage>
</organism>
<reference evidence="2 3" key="1">
    <citation type="submission" date="2016-08" db="EMBL/GenBank/DDBJ databases">
        <title>Genomes of anaerobic fungi encode conserved fungal cellulosomes for biomass hydrolysis.</title>
        <authorList>
            <consortium name="DOE Joint Genome Institute"/>
            <person name="Haitjema C.H."/>
            <person name="Gilmore S.P."/>
            <person name="Henske J.K."/>
            <person name="Solomon K.V."/>
            <person name="De Groot R."/>
            <person name="Kuo A."/>
            <person name="Mondo S.J."/>
            <person name="Salamov A.A."/>
            <person name="Labutti K."/>
            <person name="Zhao Z."/>
            <person name="Chiniquy J."/>
            <person name="Barry K."/>
            <person name="Brewer H.M."/>
            <person name="Purvine S.O."/>
            <person name="Wright A.T."/>
            <person name="Boxma B."/>
            <person name="Van Alen T."/>
            <person name="Hackstein J.H."/>
            <person name="Baker S.E."/>
            <person name="Grigoriev I.V."/>
            <person name="O'Malley M.A."/>
        </authorList>
    </citation>
    <scope>NUCLEOTIDE SEQUENCE [LARGE SCALE GENOMIC DNA]</scope>
    <source>
        <strain evidence="3">finn</strain>
    </source>
</reference>
<proteinExistence type="predicted"/>
<reference evidence="2 3" key="2">
    <citation type="submission" date="2016-08" db="EMBL/GenBank/DDBJ databases">
        <title>Pervasive Adenine N6-methylation of Active Genes in Fungi.</title>
        <authorList>
            <consortium name="DOE Joint Genome Institute"/>
            <person name="Mondo S.J."/>
            <person name="Dannebaum R.O."/>
            <person name="Kuo R.C."/>
            <person name="Labutti K."/>
            <person name="Haridas S."/>
            <person name="Kuo A."/>
            <person name="Salamov A."/>
            <person name="Ahrendt S.R."/>
            <person name="Lipzen A."/>
            <person name="Sullivan W."/>
            <person name="Andreopoulos W.B."/>
            <person name="Clum A."/>
            <person name="Lindquist E."/>
            <person name="Daum C."/>
            <person name="Ramamoorthy G.K."/>
            <person name="Gryganskyi A."/>
            <person name="Culley D."/>
            <person name="Magnuson J.K."/>
            <person name="James T.Y."/>
            <person name="O'Malley M.A."/>
            <person name="Stajich J.E."/>
            <person name="Spatafora J.W."/>
            <person name="Visel A."/>
            <person name="Grigoriev I.V."/>
        </authorList>
    </citation>
    <scope>NUCLEOTIDE SEQUENCE [LARGE SCALE GENOMIC DNA]</scope>
    <source>
        <strain evidence="3">finn</strain>
    </source>
</reference>